<proteinExistence type="predicted"/>
<reference evidence="1" key="2">
    <citation type="submission" date="2023-06" db="EMBL/GenBank/DDBJ databases">
        <authorList>
            <person name="Ma L."/>
            <person name="Liu K.-W."/>
            <person name="Li Z."/>
            <person name="Hsiao Y.-Y."/>
            <person name="Qi Y."/>
            <person name="Fu T."/>
            <person name="Tang G."/>
            <person name="Zhang D."/>
            <person name="Sun W.-H."/>
            <person name="Liu D.-K."/>
            <person name="Li Y."/>
            <person name="Chen G.-Z."/>
            <person name="Liu X.-D."/>
            <person name="Liao X.-Y."/>
            <person name="Jiang Y.-T."/>
            <person name="Yu X."/>
            <person name="Hao Y."/>
            <person name="Huang J."/>
            <person name="Zhao X.-W."/>
            <person name="Ke S."/>
            <person name="Chen Y.-Y."/>
            <person name="Wu W.-L."/>
            <person name="Hsu J.-L."/>
            <person name="Lin Y.-F."/>
            <person name="Huang M.-D."/>
            <person name="Li C.-Y."/>
            <person name="Huang L."/>
            <person name="Wang Z.-W."/>
            <person name="Zhao X."/>
            <person name="Zhong W.-Y."/>
            <person name="Peng D.-H."/>
            <person name="Ahmad S."/>
            <person name="Lan S."/>
            <person name="Zhang J.-S."/>
            <person name="Tsai W.-C."/>
            <person name="Van De Peer Y."/>
            <person name="Liu Z.-J."/>
        </authorList>
    </citation>
    <scope>NUCLEOTIDE SEQUENCE</scope>
    <source>
        <strain evidence="1">SCP</strain>
        <tissue evidence="1">Leaves</tissue>
    </source>
</reference>
<protein>
    <submittedName>
        <fullName evidence="1">Uncharacterized protein</fullName>
    </submittedName>
</protein>
<organism evidence="1 2">
    <name type="scientific">Acorus gramineus</name>
    <name type="common">Dwarf sweet flag</name>
    <dbReference type="NCBI Taxonomy" id="55184"/>
    <lineage>
        <taxon>Eukaryota</taxon>
        <taxon>Viridiplantae</taxon>
        <taxon>Streptophyta</taxon>
        <taxon>Embryophyta</taxon>
        <taxon>Tracheophyta</taxon>
        <taxon>Spermatophyta</taxon>
        <taxon>Magnoliopsida</taxon>
        <taxon>Liliopsida</taxon>
        <taxon>Acoraceae</taxon>
        <taxon>Acorus</taxon>
    </lineage>
</organism>
<dbReference type="Proteomes" id="UP001179952">
    <property type="component" value="Unassembled WGS sequence"/>
</dbReference>
<sequence length="150" mass="17185">MVRAKIKLPNLQIIDCSYRNPDYPKQGTARRPIPSLSNWSEVFTKVSYVNMGDVDTVERRRLSDARVTLSEHQEGLPKLSGACLNLRHQIEVEGRRFSSARASLLEAQESLLRLSEASLNLRKYIEVFKQALEFLEKLEVLKAIVREIDS</sequence>
<gene>
    <name evidence="1" type="ORF">QJS04_geneDACA017053</name>
</gene>
<keyword evidence="2" id="KW-1185">Reference proteome</keyword>
<dbReference type="EMBL" id="JAUJYN010000008">
    <property type="protein sequence ID" value="KAK1265547.1"/>
    <property type="molecule type" value="Genomic_DNA"/>
</dbReference>
<dbReference type="AlphaFoldDB" id="A0AAV9ANC1"/>
<name>A0AAV9ANC1_ACOGR</name>
<evidence type="ECO:0000313" key="1">
    <source>
        <dbReference type="EMBL" id="KAK1265547.1"/>
    </source>
</evidence>
<reference evidence="1" key="1">
    <citation type="journal article" date="2023" name="Nat. Commun.">
        <title>Diploid and tetraploid genomes of Acorus and the evolution of monocots.</title>
        <authorList>
            <person name="Ma L."/>
            <person name="Liu K.W."/>
            <person name="Li Z."/>
            <person name="Hsiao Y.Y."/>
            <person name="Qi Y."/>
            <person name="Fu T."/>
            <person name="Tang G.D."/>
            <person name="Zhang D."/>
            <person name="Sun W.H."/>
            <person name="Liu D.K."/>
            <person name="Li Y."/>
            <person name="Chen G.Z."/>
            <person name="Liu X.D."/>
            <person name="Liao X.Y."/>
            <person name="Jiang Y.T."/>
            <person name="Yu X."/>
            <person name="Hao Y."/>
            <person name="Huang J."/>
            <person name="Zhao X.W."/>
            <person name="Ke S."/>
            <person name="Chen Y.Y."/>
            <person name="Wu W.L."/>
            <person name="Hsu J.L."/>
            <person name="Lin Y.F."/>
            <person name="Huang M.D."/>
            <person name="Li C.Y."/>
            <person name="Huang L."/>
            <person name="Wang Z.W."/>
            <person name="Zhao X."/>
            <person name="Zhong W.Y."/>
            <person name="Peng D.H."/>
            <person name="Ahmad S."/>
            <person name="Lan S."/>
            <person name="Zhang J.S."/>
            <person name="Tsai W.C."/>
            <person name="Van de Peer Y."/>
            <person name="Liu Z.J."/>
        </authorList>
    </citation>
    <scope>NUCLEOTIDE SEQUENCE</scope>
    <source>
        <strain evidence="1">SCP</strain>
    </source>
</reference>
<comment type="caution">
    <text evidence="1">The sequence shown here is derived from an EMBL/GenBank/DDBJ whole genome shotgun (WGS) entry which is preliminary data.</text>
</comment>
<evidence type="ECO:0000313" key="2">
    <source>
        <dbReference type="Proteomes" id="UP001179952"/>
    </source>
</evidence>
<accession>A0AAV9ANC1</accession>